<organism evidence="11 12">
    <name type="scientific">Limulus polyphemus</name>
    <name type="common">Atlantic horseshoe crab</name>
    <dbReference type="NCBI Taxonomy" id="6850"/>
    <lineage>
        <taxon>Eukaryota</taxon>
        <taxon>Metazoa</taxon>
        <taxon>Ecdysozoa</taxon>
        <taxon>Arthropoda</taxon>
        <taxon>Chelicerata</taxon>
        <taxon>Merostomata</taxon>
        <taxon>Xiphosura</taxon>
        <taxon>Limulidae</taxon>
        <taxon>Limulus</taxon>
    </lineage>
</organism>
<keyword evidence="11" id="KW-1185">Reference proteome</keyword>
<evidence type="ECO:0000256" key="6">
    <source>
        <dbReference type="ARBA" id="ARBA00023136"/>
    </source>
</evidence>
<evidence type="ECO:0000313" key="11">
    <source>
        <dbReference type="Proteomes" id="UP000694941"/>
    </source>
</evidence>
<evidence type="ECO:0000256" key="5">
    <source>
        <dbReference type="ARBA" id="ARBA00022989"/>
    </source>
</evidence>
<accession>A0ABM1BV27</accession>
<dbReference type="InterPro" id="IPR000800">
    <property type="entry name" value="Notch_dom"/>
</dbReference>
<evidence type="ECO:0000256" key="1">
    <source>
        <dbReference type="ARBA" id="ARBA00007583"/>
    </source>
</evidence>
<dbReference type="PANTHER" id="PTHR24045:SF0">
    <property type="entry name" value="N-ACETYLGLUCOSAMINE-1-PHOSPHOTRANSFERASE SUBUNITS ALPHA_BETA"/>
    <property type="match status" value="1"/>
</dbReference>
<dbReference type="PANTHER" id="PTHR24045">
    <property type="match status" value="1"/>
</dbReference>
<keyword evidence="6" id="KW-0472">Membrane</keyword>
<keyword evidence="2" id="KW-0808">Transferase</keyword>
<evidence type="ECO:0000256" key="2">
    <source>
        <dbReference type="ARBA" id="ARBA00022679"/>
    </source>
</evidence>
<keyword evidence="8" id="KW-0325">Glycoprotein</keyword>
<evidence type="ECO:0000256" key="8">
    <source>
        <dbReference type="ARBA" id="ARBA00023180"/>
    </source>
</evidence>
<keyword evidence="4" id="KW-0677">Repeat</keyword>
<protein>
    <submittedName>
        <fullName evidence="12">N-acetylglucosamine-1-phosphotransferase subunits alpha/beta-like</fullName>
    </submittedName>
</protein>
<name>A0ABM1BV27_LIMPO</name>
<dbReference type="Proteomes" id="UP000694941">
    <property type="component" value="Unplaced"/>
</dbReference>
<keyword evidence="3" id="KW-0812">Transmembrane</keyword>
<dbReference type="Gene3D" id="3.30.300.320">
    <property type="match status" value="1"/>
</dbReference>
<evidence type="ECO:0000313" key="12">
    <source>
        <dbReference type="RefSeq" id="XP_013789228.2"/>
    </source>
</evidence>
<feature type="domain" description="LNR" evidence="10">
    <location>
        <begin position="173"/>
        <end position="209"/>
    </location>
</feature>
<evidence type="ECO:0000256" key="4">
    <source>
        <dbReference type="ARBA" id="ARBA00022737"/>
    </source>
</evidence>
<gene>
    <name evidence="12" type="primary">LOC106473094</name>
</gene>
<dbReference type="RefSeq" id="XP_013789228.2">
    <property type="nucleotide sequence ID" value="XM_013933774.2"/>
</dbReference>
<dbReference type="InterPro" id="IPR021520">
    <property type="entry name" value="Stealth_CR2"/>
</dbReference>
<comment type="subcellular location">
    <subcellularLocation>
        <location evidence="9">Endomembrane system</location>
        <topology evidence="9">Single-pass type I membrane protein</topology>
    </subcellularLocation>
</comment>
<reference evidence="12" key="1">
    <citation type="submission" date="2025-08" db="UniProtKB">
        <authorList>
            <consortium name="RefSeq"/>
        </authorList>
    </citation>
    <scope>IDENTIFICATION</scope>
    <source>
        <tissue evidence="12">Muscle</tissue>
    </source>
</reference>
<dbReference type="Pfam" id="PF00066">
    <property type="entry name" value="Notch"/>
    <property type="match status" value="1"/>
</dbReference>
<evidence type="ECO:0000259" key="10">
    <source>
        <dbReference type="PROSITE" id="PS50258"/>
    </source>
</evidence>
<dbReference type="Pfam" id="PF11380">
    <property type="entry name" value="Stealth_CR2"/>
    <property type="match status" value="1"/>
</dbReference>
<keyword evidence="5" id="KW-1133">Transmembrane helix</keyword>
<evidence type="ECO:0000256" key="7">
    <source>
        <dbReference type="ARBA" id="ARBA00023157"/>
    </source>
</evidence>
<dbReference type="PROSITE" id="PS50258">
    <property type="entry name" value="LNR"/>
    <property type="match status" value="1"/>
</dbReference>
<feature type="non-terminal residue" evidence="12">
    <location>
        <position position="234"/>
    </location>
</feature>
<dbReference type="InterPro" id="IPR047141">
    <property type="entry name" value="Stealth"/>
</dbReference>
<dbReference type="SMART" id="SM00004">
    <property type="entry name" value="NL"/>
    <property type="match status" value="1"/>
</dbReference>
<sequence length="234" mass="26805">MYVFEERGLAVFILSSGDSLDLLYQQNVTFGTKMAKMASAHLLTKLSAENEDISASRFTDNEELRYSLRSLEKNAPWIRQVYIITNGQIPYWLNLDNPRISIVTHEEIFPNKSHLPSYSSPAIETHLHRIPGLSKKFIYLNDDVMFGKEVWPEDFYTHSKGQKVYLTWPVPDCADGCPVSWIKDGYCDRACNNSACSWDGGDCTKESVEHQLHNQQNVGLGIHQDFSDEIEKMY</sequence>
<comment type="similarity">
    <text evidence="1">Belongs to the stealth family.</text>
</comment>
<dbReference type="SUPFAM" id="SSF90193">
    <property type="entry name" value="Notch domain"/>
    <property type="match status" value="1"/>
</dbReference>
<dbReference type="GeneID" id="106473094"/>
<keyword evidence="7" id="KW-1015">Disulfide bond</keyword>
<proteinExistence type="inferred from homology"/>
<evidence type="ECO:0000256" key="3">
    <source>
        <dbReference type="ARBA" id="ARBA00022692"/>
    </source>
</evidence>
<dbReference type="InterPro" id="IPR035993">
    <property type="entry name" value="Notch-like_dom_sf"/>
</dbReference>
<evidence type="ECO:0000256" key="9">
    <source>
        <dbReference type="ARBA" id="ARBA00046288"/>
    </source>
</evidence>